<dbReference type="InterPro" id="IPR013766">
    <property type="entry name" value="Thioredoxin_domain"/>
</dbReference>
<dbReference type="PANTHER" id="PTHR42801">
    <property type="entry name" value="THIOREDOXIN-DEPENDENT PEROXIDE REDUCTASE"/>
    <property type="match status" value="1"/>
</dbReference>
<evidence type="ECO:0000313" key="15">
    <source>
        <dbReference type="Proteomes" id="UP001500141"/>
    </source>
</evidence>
<evidence type="ECO:0000256" key="3">
    <source>
        <dbReference type="ARBA" id="ARBA00022559"/>
    </source>
</evidence>
<dbReference type="InterPro" id="IPR000866">
    <property type="entry name" value="AhpC/TSA"/>
</dbReference>
<keyword evidence="7" id="KW-0676">Redox-active center</keyword>
<dbReference type="Pfam" id="PF00578">
    <property type="entry name" value="AhpC-TSA"/>
    <property type="match status" value="1"/>
</dbReference>
<feature type="domain" description="Thioredoxin" evidence="13">
    <location>
        <begin position="31"/>
        <end position="197"/>
    </location>
</feature>
<evidence type="ECO:0000256" key="12">
    <source>
        <dbReference type="SAM" id="SignalP"/>
    </source>
</evidence>
<evidence type="ECO:0000256" key="2">
    <source>
        <dbReference type="ARBA" id="ARBA00013017"/>
    </source>
</evidence>
<dbReference type="Gene3D" id="3.40.30.10">
    <property type="entry name" value="Glutaredoxin"/>
    <property type="match status" value="1"/>
</dbReference>
<evidence type="ECO:0000256" key="1">
    <source>
        <dbReference type="ARBA" id="ARBA00003330"/>
    </source>
</evidence>
<evidence type="ECO:0000256" key="11">
    <source>
        <dbReference type="ARBA" id="ARBA00049091"/>
    </source>
</evidence>
<dbReference type="Proteomes" id="UP001500141">
    <property type="component" value="Unassembled WGS sequence"/>
</dbReference>
<keyword evidence="15" id="KW-1185">Reference proteome</keyword>
<comment type="function">
    <text evidence="1">Thiol-specific peroxidase that catalyzes the reduction of hydrogen peroxide and organic hydroperoxides to water and alcohols, respectively. Plays a role in cell protection against oxidative stress by detoxifying peroxides and as sensor of hydrogen peroxide-mediated signaling events.</text>
</comment>
<dbReference type="PROSITE" id="PS51352">
    <property type="entry name" value="THIOREDOXIN_2"/>
    <property type="match status" value="1"/>
</dbReference>
<organism evidence="14 15">
    <name type="scientific">Flavobacterium hankyongi</name>
    <dbReference type="NCBI Taxonomy" id="1176532"/>
    <lineage>
        <taxon>Bacteria</taxon>
        <taxon>Pseudomonadati</taxon>
        <taxon>Bacteroidota</taxon>
        <taxon>Flavobacteriia</taxon>
        <taxon>Flavobacteriales</taxon>
        <taxon>Flavobacteriaceae</taxon>
        <taxon>Flavobacterium</taxon>
    </lineage>
</organism>
<evidence type="ECO:0000256" key="10">
    <source>
        <dbReference type="ARBA" id="ARBA00042639"/>
    </source>
</evidence>
<evidence type="ECO:0000313" key="14">
    <source>
        <dbReference type="EMBL" id="GAA4758070.1"/>
    </source>
</evidence>
<dbReference type="EMBL" id="BAABIP010000005">
    <property type="protein sequence ID" value="GAA4758070.1"/>
    <property type="molecule type" value="Genomic_DNA"/>
</dbReference>
<dbReference type="CDD" id="cd02970">
    <property type="entry name" value="PRX_like2"/>
    <property type="match status" value="1"/>
</dbReference>
<gene>
    <name evidence="14" type="ORF">GCM10023230_02530</name>
</gene>
<name>A0ABP8ZJV6_9FLAO</name>
<dbReference type="EC" id="1.11.1.24" evidence="2"/>
<dbReference type="SUPFAM" id="SSF52833">
    <property type="entry name" value="Thioredoxin-like"/>
    <property type="match status" value="1"/>
</dbReference>
<proteinExistence type="inferred from homology"/>
<evidence type="ECO:0000256" key="7">
    <source>
        <dbReference type="ARBA" id="ARBA00023284"/>
    </source>
</evidence>
<protein>
    <recommendedName>
        <fullName evidence="2">thioredoxin-dependent peroxiredoxin</fullName>
        <ecNumber evidence="2">1.11.1.24</ecNumber>
    </recommendedName>
    <alternativeName>
        <fullName evidence="8">Thioredoxin peroxidase</fullName>
    </alternativeName>
    <alternativeName>
        <fullName evidence="10">Thioredoxin-dependent peroxiredoxin Bcp</fullName>
    </alternativeName>
</protein>
<evidence type="ECO:0000256" key="4">
    <source>
        <dbReference type="ARBA" id="ARBA00022862"/>
    </source>
</evidence>
<dbReference type="RefSeq" id="WP_264542730.1">
    <property type="nucleotide sequence ID" value="NZ_BAABIP010000005.1"/>
</dbReference>
<feature type="chain" id="PRO_5046061547" description="thioredoxin-dependent peroxiredoxin" evidence="12">
    <location>
        <begin position="18"/>
        <end position="197"/>
    </location>
</feature>
<evidence type="ECO:0000259" key="13">
    <source>
        <dbReference type="PROSITE" id="PS51352"/>
    </source>
</evidence>
<keyword evidence="5" id="KW-0560">Oxidoreductase</keyword>
<comment type="caution">
    <text evidence="14">The sequence shown here is derived from an EMBL/GenBank/DDBJ whole genome shotgun (WGS) entry which is preliminary data.</text>
</comment>
<keyword evidence="3" id="KW-0575">Peroxidase</keyword>
<evidence type="ECO:0000256" key="6">
    <source>
        <dbReference type="ARBA" id="ARBA00023157"/>
    </source>
</evidence>
<comment type="similarity">
    <text evidence="9">Belongs to the peroxiredoxin family. BCP/PrxQ subfamily.</text>
</comment>
<keyword evidence="12" id="KW-0732">Signal</keyword>
<dbReference type="PANTHER" id="PTHR42801:SF7">
    <property type="entry name" value="SLL1159 PROTEIN"/>
    <property type="match status" value="1"/>
</dbReference>
<evidence type="ECO:0000256" key="9">
    <source>
        <dbReference type="ARBA" id="ARBA00038489"/>
    </source>
</evidence>
<dbReference type="InterPro" id="IPR050924">
    <property type="entry name" value="Peroxiredoxin_BCP/PrxQ"/>
</dbReference>
<keyword evidence="4" id="KW-0049">Antioxidant</keyword>
<sequence length="197" mass="21909">MKNVFLFLLLIPILTIAQKKVANSAEEISPLLIGAELPKATVQKTDSTLVSIHDLTNKKKTVLIVYRGGWCPYCNQHLKNVATIESEILNLGYQILAISPDSPSSLSKTLDKDHLNYTLLSDSKGDFLTALGITFEAPLIYKPIINKGSNKINKNFLPVPSVYVINESNKIVFEYIAPDYKHRISEQLLLAALKNVN</sequence>
<accession>A0ABP8ZJV6</accession>
<evidence type="ECO:0000256" key="5">
    <source>
        <dbReference type="ARBA" id="ARBA00023002"/>
    </source>
</evidence>
<evidence type="ECO:0000256" key="8">
    <source>
        <dbReference type="ARBA" id="ARBA00032824"/>
    </source>
</evidence>
<comment type="catalytic activity">
    <reaction evidence="11">
        <text>a hydroperoxide + [thioredoxin]-dithiol = an alcohol + [thioredoxin]-disulfide + H2O</text>
        <dbReference type="Rhea" id="RHEA:62620"/>
        <dbReference type="Rhea" id="RHEA-COMP:10698"/>
        <dbReference type="Rhea" id="RHEA-COMP:10700"/>
        <dbReference type="ChEBI" id="CHEBI:15377"/>
        <dbReference type="ChEBI" id="CHEBI:29950"/>
        <dbReference type="ChEBI" id="CHEBI:30879"/>
        <dbReference type="ChEBI" id="CHEBI:35924"/>
        <dbReference type="ChEBI" id="CHEBI:50058"/>
        <dbReference type="EC" id="1.11.1.24"/>
    </reaction>
</comment>
<dbReference type="InterPro" id="IPR036249">
    <property type="entry name" value="Thioredoxin-like_sf"/>
</dbReference>
<feature type="signal peptide" evidence="12">
    <location>
        <begin position="1"/>
        <end position="17"/>
    </location>
</feature>
<keyword evidence="6" id="KW-1015">Disulfide bond</keyword>
<reference evidence="15" key="1">
    <citation type="journal article" date="2019" name="Int. J. Syst. Evol. Microbiol.">
        <title>The Global Catalogue of Microorganisms (GCM) 10K type strain sequencing project: providing services to taxonomists for standard genome sequencing and annotation.</title>
        <authorList>
            <consortium name="The Broad Institute Genomics Platform"/>
            <consortium name="The Broad Institute Genome Sequencing Center for Infectious Disease"/>
            <person name="Wu L."/>
            <person name="Ma J."/>
        </authorList>
    </citation>
    <scope>NUCLEOTIDE SEQUENCE [LARGE SCALE GENOMIC DNA]</scope>
    <source>
        <strain evidence="15">JCM 18198</strain>
    </source>
</reference>